<evidence type="ECO:0000256" key="1">
    <source>
        <dbReference type="ARBA" id="ARBA00004651"/>
    </source>
</evidence>
<name>A0A2T6BM21_9RHOB</name>
<evidence type="ECO:0000256" key="9">
    <source>
        <dbReference type="HAMAP-Rule" id="MF_01148"/>
    </source>
</evidence>
<accession>A0A2T6BM21</accession>
<dbReference type="UniPathway" id="UPA00666"/>
<evidence type="ECO:0000256" key="8">
    <source>
        <dbReference type="ARBA" id="ARBA00023315"/>
    </source>
</evidence>
<dbReference type="OrthoDB" id="9804277at2"/>
<dbReference type="InterPro" id="IPR045378">
    <property type="entry name" value="LNT_N"/>
</dbReference>
<dbReference type="Pfam" id="PF20154">
    <property type="entry name" value="LNT_N"/>
    <property type="match status" value="1"/>
</dbReference>
<dbReference type="Proteomes" id="UP000243978">
    <property type="component" value="Unassembled WGS sequence"/>
</dbReference>
<dbReference type="InterPro" id="IPR003010">
    <property type="entry name" value="C-N_Hydrolase"/>
</dbReference>
<dbReference type="PANTHER" id="PTHR38686">
    <property type="entry name" value="APOLIPOPROTEIN N-ACYLTRANSFERASE"/>
    <property type="match status" value="1"/>
</dbReference>
<feature type="transmembrane region" description="Helical" evidence="9">
    <location>
        <begin position="157"/>
        <end position="178"/>
    </location>
</feature>
<feature type="transmembrane region" description="Helical" evidence="9">
    <location>
        <begin position="35"/>
        <end position="52"/>
    </location>
</feature>
<dbReference type="HAMAP" id="MF_01148">
    <property type="entry name" value="Lnt"/>
    <property type="match status" value="1"/>
</dbReference>
<keyword evidence="4 9" id="KW-0808">Transferase</keyword>
<dbReference type="AlphaFoldDB" id="A0A2T6BM21"/>
<comment type="caution">
    <text evidence="11">The sequence shown here is derived from an EMBL/GenBank/DDBJ whole genome shotgun (WGS) entry which is preliminary data.</text>
</comment>
<keyword evidence="6 9" id="KW-1133">Transmembrane helix</keyword>
<feature type="transmembrane region" description="Helical" evidence="9">
    <location>
        <begin position="122"/>
        <end position="145"/>
    </location>
</feature>
<keyword evidence="8 9" id="KW-0012">Acyltransferase</keyword>
<dbReference type="Pfam" id="PF00795">
    <property type="entry name" value="CN_hydrolase"/>
    <property type="match status" value="1"/>
</dbReference>
<reference evidence="11 12" key="1">
    <citation type="submission" date="2018-04" db="EMBL/GenBank/DDBJ databases">
        <title>Genomic Encyclopedia of Archaeal and Bacterial Type Strains, Phase II (KMG-II): from individual species to whole genera.</title>
        <authorList>
            <person name="Goeker M."/>
        </authorList>
    </citation>
    <scope>NUCLEOTIDE SEQUENCE [LARGE SCALE GENOMIC DNA]</scope>
    <source>
        <strain evidence="11 12">DSM 100977</strain>
    </source>
</reference>
<evidence type="ECO:0000259" key="10">
    <source>
        <dbReference type="PROSITE" id="PS50263"/>
    </source>
</evidence>
<organism evidence="11 12">
    <name type="scientific">Litoreibacter ponti</name>
    <dbReference type="NCBI Taxonomy" id="1510457"/>
    <lineage>
        <taxon>Bacteria</taxon>
        <taxon>Pseudomonadati</taxon>
        <taxon>Pseudomonadota</taxon>
        <taxon>Alphaproteobacteria</taxon>
        <taxon>Rhodobacterales</taxon>
        <taxon>Roseobacteraceae</taxon>
        <taxon>Litoreibacter</taxon>
    </lineage>
</organism>
<proteinExistence type="inferred from homology"/>
<sequence length="504" mass="53694">MIRRSLRAPVRPGWPLLAQGAALGVLAALGQAPWSLWPVALAGFGGLVWLYSRTTRTGHAAWLGWAGGAGYFALSLFWIIEPFLVDIPRHGWMAPFALLFLAGGLALIWALAFGVARHLGGLWALVALWSAAEMLRAVLFTGFPWASIGHIWADYPMAQLASLGGTPLLTFLTLLISAGPSLQQRVIGTGLSVLVLAAAWGYGALVLGGNLATDTGKTVRLIQPNAPQHQKWDADMIPVFLQRAIDLTAASAPVQPDVIIWPETSIAYPLDASPNTLAGIAQAGGGVPIIVGGNDRVDGNWHNTMLLLNPDGSRGATYYKHHIVPFGEYIPFGELLAHWGIRGLASRDGAGFAPGPGPALIELPGIGTALPLICYELIFPRNLRGLATRPDLILQITNDAWFGEVSGPYQHLAQARLRAIEQGLPLVRAANTGVSAVIDPWGRIMAQTLLGEAAYLDAKLSAPAAATLYAGIGDWPMRGLLMLLLIWQIAARRRNRVDVSGAQG</sequence>
<feature type="domain" description="CN hydrolase" evidence="10">
    <location>
        <begin position="222"/>
        <end position="462"/>
    </location>
</feature>
<evidence type="ECO:0000256" key="6">
    <source>
        <dbReference type="ARBA" id="ARBA00022989"/>
    </source>
</evidence>
<dbReference type="GO" id="GO:0016410">
    <property type="term" value="F:N-acyltransferase activity"/>
    <property type="evidence" value="ECO:0007669"/>
    <property type="project" value="UniProtKB-UniRule"/>
</dbReference>
<dbReference type="Gene3D" id="3.60.110.10">
    <property type="entry name" value="Carbon-nitrogen hydrolase"/>
    <property type="match status" value="1"/>
</dbReference>
<dbReference type="GO" id="GO:0005886">
    <property type="term" value="C:plasma membrane"/>
    <property type="evidence" value="ECO:0007669"/>
    <property type="project" value="UniProtKB-SubCell"/>
</dbReference>
<dbReference type="SUPFAM" id="SSF56317">
    <property type="entry name" value="Carbon-nitrogen hydrolase"/>
    <property type="match status" value="1"/>
</dbReference>
<evidence type="ECO:0000256" key="2">
    <source>
        <dbReference type="ARBA" id="ARBA00010065"/>
    </source>
</evidence>
<dbReference type="NCBIfam" id="TIGR00546">
    <property type="entry name" value="lnt"/>
    <property type="match status" value="1"/>
</dbReference>
<dbReference type="InterPro" id="IPR004563">
    <property type="entry name" value="Apolipo_AcylTrfase"/>
</dbReference>
<dbReference type="RefSeq" id="WP_107845233.1">
    <property type="nucleotide sequence ID" value="NZ_QBKS01000001.1"/>
</dbReference>
<dbReference type="EC" id="2.3.1.269" evidence="9"/>
<gene>
    <name evidence="9" type="primary">lnt</name>
    <name evidence="11" type="ORF">C8N43_1771</name>
</gene>
<comment type="similarity">
    <text evidence="2 9">Belongs to the CN hydrolase family. Apolipoprotein N-acyltransferase subfamily.</text>
</comment>
<evidence type="ECO:0000256" key="3">
    <source>
        <dbReference type="ARBA" id="ARBA00022475"/>
    </source>
</evidence>
<feature type="transmembrane region" description="Helical" evidence="9">
    <location>
        <begin position="92"/>
        <end position="115"/>
    </location>
</feature>
<evidence type="ECO:0000256" key="4">
    <source>
        <dbReference type="ARBA" id="ARBA00022679"/>
    </source>
</evidence>
<dbReference type="InterPro" id="IPR036526">
    <property type="entry name" value="C-N_Hydrolase_sf"/>
</dbReference>
<comment type="function">
    <text evidence="9">Catalyzes the phospholipid dependent N-acylation of the N-terminal cysteine of apolipoprotein, the last step in lipoprotein maturation.</text>
</comment>
<evidence type="ECO:0000256" key="7">
    <source>
        <dbReference type="ARBA" id="ARBA00023136"/>
    </source>
</evidence>
<evidence type="ECO:0000313" key="11">
    <source>
        <dbReference type="EMBL" id="PTX57105.1"/>
    </source>
</evidence>
<feature type="transmembrane region" description="Helical" evidence="9">
    <location>
        <begin position="12"/>
        <end position="29"/>
    </location>
</feature>
<dbReference type="PANTHER" id="PTHR38686:SF1">
    <property type="entry name" value="APOLIPOPROTEIN N-ACYLTRANSFERASE"/>
    <property type="match status" value="1"/>
</dbReference>
<comment type="pathway">
    <text evidence="9">Protein modification; lipoprotein biosynthesis (N-acyl transfer).</text>
</comment>
<evidence type="ECO:0000256" key="5">
    <source>
        <dbReference type="ARBA" id="ARBA00022692"/>
    </source>
</evidence>
<protein>
    <recommendedName>
        <fullName evidence="9">Apolipoprotein N-acyltransferase</fullName>
        <shortName evidence="9">ALP N-acyltransferase</shortName>
        <ecNumber evidence="9">2.3.1.269</ecNumber>
    </recommendedName>
</protein>
<feature type="transmembrane region" description="Helical" evidence="9">
    <location>
        <begin position="190"/>
        <end position="212"/>
    </location>
</feature>
<keyword evidence="7 9" id="KW-0472">Membrane</keyword>
<dbReference type="CDD" id="cd07571">
    <property type="entry name" value="ALP_N-acyl_transferase"/>
    <property type="match status" value="1"/>
</dbReference>
<keyword evidence="5 9" id="KW-0812">Transmembrane</keyword>
<dbReference type="EMBL" id="QBKS01000001">
    <property type="protein sequence ID" value="PTX57105.1"/>
    <property type="molecule type" value="Genomic_DNA"/>
</dbReference>
<evidence type="ECO:0000313" key="12">
    <source>
        <dbReference type="Proteomes" id="UP000243978"/>
    </source>
</evidence>
<keyword evidence="11" id="KW-0449">Lipoprotein</keyword>
<dbReference type="GO" id="GO:0042158">
    <property type="term" value="P:lipoprotein biosynthetic process"/>
    <property type="evidence" value="ECO:0007669"/>
    <property type="project" value="UniProtKB-UniRule"/>
</dbReference>
<comment type="catalytic activity">
    <reaction evidence="9">
        <text>N-terminal S-1,2-diacyl-sn-glyceryl-L-cysteinyl-[lipoprotein] + a glycerophospholipid = N-acyl-S-1,2-diacyl-sn-glyceryl-L-cysteinyl-[lipoprotein] + a 2-acyl-sn-glycero-3-phospholipid + H(+)</text>
        <dbReference type="Rhea" id="RHEA:48228"/>
        <dbReference type="Rhea" id="RHEA-COMP:14681"/>
        <dbReference type="Rhea" id="RHEA-COMP:14684"/>
        <dbReference type="ChEBI" id="CHEBI:15378"/>
        <dbReference type="ChEBI" id="CHEBI:136912"/>
        <dbReference type="ChEBI" id="CHEBI:140656"/>
        <dbReference type="ChEBI" id="CHEBI:140657"/>
        <dbReference type="ChEBI" id="CHEBI:140660"/>
        <dbReference type="EC" id="2.3.1.269"/>
    </reaction>
</comment>
<keyword evidence="3 9" id="KW-1003">Cell membrane</keyword>
<keyword evidence="12" id="KW-1185">Reference proteome</keyword>
<comment type="subcellular location">
    <subcellularLocation>
        <location evidence="1 9">Cell membrane</location>
        <topology evidence="1 9">Multi-pass membrane protein</topology>
    </subcellularLocation>
</comment>
<dbReference type="PROSITE" id="PS50263">
    <property type="entry name" value="CN_HYDROLASE"/>
    <property type="match status" value="1"/>
</dbReference>
<feature type="transmembrane region" description="Helical" evidence="9">
    <location>
        <begin position="59"/>
        <end position="80"/>
    </location>
</feature>